<keyword evidence="9" id="KW-0325">Glycoprotein</keyword>
<evidence type="ECO:0000259" key="14">
    <source>
        <dbReference type="PROSITE" id="PS50011"/>
    </source>
</evidence>
<dbReference type="OrthoDB" id="4062651at2759"/>
<dbReference type="InterPro" id="IPR008266">
    <property type="entry name" value="Tyr_kinase_AS"/>
</dbReference>
<evidence type="ECO:0000256" key="6">
    <source>
        <dbReference type="ARBA" id="ARBA00023040"/>
    </source>
</evidence>
<dbReference type="Pfam" id="PF01094">
    <property type="entry name" value="ANF_receptor"/>
    <property type="match status" value="1"/>
</dbReference>
<dbReference type="Pfam" id="PF07714">
    <property type="entry name" value="PK_Tyr_Ser-Thr"/>
    <property type="match status" value="1"/>
</dbReference>
<dbReference type="InterPro" id="IPR020635">
    <property type="entry name" value="Tyr_kinase_cat_dom"/>
</dbReference>
<dbReference type="GO" id="GO:0038039">
    <property type="term" value="C:G protein-coupled receptor heterodimeric complex"/>
    <property type="evidence" value="ECO:0007669"/>
    <property type="project" value="TreeGrafter"/>
</dbReference>
<evidence type="ECO:0000256" key="4">
    <source>
        <dbReference type="ARBA" id="ARBA00022729"/>
    </source>
</evidence>
<gene>
    <name evidence="15" type="ORF">Fcan01_13197</name>
</gene>
<dbReference type="Proteomes" id="UP000198287">
    <property type="component" value="Unassembled WGS sequence"/>
</dbReference>
<evidence type="ECO:0000256" key="8">
    <source>
        <dbReference type="ARBA" id="ARBA00023170"/>
    </source>
</evidence>
<dbReference type="SUPFAM" id="SSF53822">
    <property type="entry name" value="Periplasmic binding protein-like I"/>
    <property type="match status" value="1"/>
</dbReference>
<keyword evidence="5" id="KW-1133">Transmembrane helix</keyword>
<dbReference type="GO" id="GO:0004965">
    <property type="term" value="F:G protein-coupled GABA receptor activity"/>
    <property type="evidence" value="ECO:0007669"/>
    <property type="project" value="InterPro"/>
</dbReference>
<evidence type="ECO:0000256" key="1">
    <source>
        <dbReference type="ARBA" id="ARBA00004651"/>
    </source>
</evidence>
<sequence length="1258" mass="142541">MLFRNHSLLNLLHLITILSGMVAHVTPKCLEHIKDVTPKRFFQIENDILNITLETSSDIGHQLVTQAFAIFLREVLKYDSVNIVTYTDHFNINSSSQILQRLSGMDLLDNGAALLSNSRAPESQINLGVWFPSEWELERWNSPGLLENCGQLGFQGRFGWYIPRMSVVDENPMLDYWRTFKSNDNLIDLFSLDDEDYTTATTHHAWNAQTERFFCQESFCTNGMFTPPNLCQEGRRGGRKCAILLASYPESSMFLPEQITQLGLRVQVLWLGPNLDFFVKSLVAKYELRSGNRRRAVMFFSWKPMVLTLEFDTISVAFPPCDHDQFCYESRSLEKVVSSKLKEGAKTAYEAVHRLSFSYEEYTQLLKFYMDKTARDNENFVIETGGGSVMGEGISPNPTDVSLRRDPQLAAEQVACAWMKISEHIWEAWKPKEGNGKIPLFIGGIFPITGTYTARGILIAAQMAAQAINRNNSVLSDYDLRMHVYDGQCRTDKVMKSFIDYIRLSSFPHMAGILGPACSDTAEPLAGVATHFKTVVISYSAEGSSFSDREKYPYFFRTIGENKQYQFVYLLLFQHLGWTRVASLTEEGQKYAEYVSHLQDLLQEHKIAFVANRKFPKDRPALNMSQYLQDLKSKKAKIIIGDFYDHAARAVMCEAYHQKMTAKEGFVWFLPVWFMRDWYDTDKHNFQTDKEPIPCTTAEMIQAINGHLSLQYAYYAPENQVMQENITVSAWKTKYEHNCEQKNVDFSDYAGFAYDAMWTYAFALEKLLKQNHSHITNLHSEKTTNTFVKIINETDFYGVSGHIRFIGGPSRVSTINIVQWLDRKTNLVGYFNPNTSSASNTIVGGVLELNASAIKWFTPDGNVPPDGSEPPPQCVLETLANALDVTCEVAIVIANIIGFTILGFVLVKDSSLNKNLNFPVGSTCEQKLDFLSEAEVMKRFEHKNIVKLLGVCTKNEPVYTVMEFMLYGDLKTYLLARRHLVNEKNCEESDEISSRRLTSMALDVARALSYLAELKYVHRDVACRNCLVNASRVVKLGDFGMTRNVACKMDESRILGFGYFHSCFRCLVVWNSDLRDTQFWQFPFPREIQQRGENTDMRVLEFVKSGNTVTIPTGVGAKLEQLLKSCWQLDAQKRPHSAEIVEFLANNPRIVSPCLDIPLASVQLEGTGQLEISMPHRPKPTSNGGATRSSNGGNRVAKTVRTGGDRDPTGNNSRHLFEENIPLTTPKNSSHNSSNHNSNSSAYVSLHHDPKALDGELI</sequence>
<evidence type="ECO:0000256" key="3">
    <source>
        <dbReference type="ARBA" id="ARBA00022692"/>
    </source>
</evidence>
<keyword evidence="3" id="KW-0812">Transmembrane</keyword>
<dbReference type="InterPro" id="IPR002455">
    <property type="entry name" value="GPCR3_GABA-B"/>
</dbReference>
<dbReference type="GO" id="GO:0005524">
    <property type="term" value="F:ATP binding"/>
    <property type="evidence" value="ECO:0007669"/>
    <property type="project" value="InterPro"/>
</dbReference>
<dbReference type="OMA" id="VSCEVAI"/>
<evidence type="ECO:0000256" key="5">
    <source>
        <dbReference type="ARBA" id="ARBA00022989"/>
    </source>
</evidence>
<name>A0A226E2Q6_FOLCA</name>
<keyword evidence="6" id="KW-0297">G-protein coupled receptor</keyword>
<feature type="signal peptide" evidence="13">
    <location>
        <begin position="1"/>
        <end position="23"/>
    </location>
</feature>
<dbReference type="SMART" id="SM00219">
    <property type="entry name" value="TyrKc"/>
    <property type="match status" value="1"/>
</dbReference>
<feature type="chain" id="PRO_5012036497" description="Gamma-aminobutyric acid type B receptor subunit 2" evidence="13">
    <location>
        <begin position="24"/>
        <end position="1258"/>
    </location>
</feature>
<evidence type="ECO:0000256" key="7">
    <source>
        <dbReference type="ARBA" id="ARBA00023136"/>
    </source>
</evidence>
<evidence type="ECO:0000313" key="16">
    <source>
        <dbReference type="Proteomes" id="UP000198287"/>
    </source>
</evidence>
<dbReference type="Gene3D" id="3.40.50.2300">
    <property type="match status" value="2"/>
</dbReference>
<keyword evidence="16" id="KW-1185">Reference proteome</keyword>
<keyword evidence="10" id="KW-0807">Transducer</keyword>
<evidence type="ECO:0000256" key="2">
    <source>
        <dbReference type="ARBA" id="ARBA00022475"/>
    </source>
</evidence>
<dbReference type="GO" id="GO:0007214">
    <property type="term" value="P:gamma-aminobutyric acid signaling pathway"/>
    <property type="evidence" value="ECO:0007669"/>
    <property type="project" value="TreeGrafter"/>
</dbReference>
<evidence type="ECO:0000256" key="10">
    <source>
        <dbReference type="ARBA" id="ARBA00023224"/>
    </source>
</evidence>
<keyword evidence="2" id="KW-1003">Cell membrane</keyword>
<dbReference type="PROSITE" id="PS50011">
    <property type="entry name" value="PROTEIN_KINASE_DOM"/>
    <property type="match status" value="1"/>
</dbReference>
<dbReference type="FunFam" id="3.40.50.2300:FF:000063">
    <property type="entry name" value="Gamma-aminobutyric acid type B receptor subunit"/>
    <property type="match status" value="1"/>
</dbReference>
<keyword evidence="7" id="KW-0472">Membrane</keyword>
<protein>
    <recommendedName>
        <fullName evidence="11">Gamma-aminobutyric acid type B receptor subunit 2</fullName>
    </recommendedName>
</protein>
<comment type="caution">
    <text evidence="15">The sequence shown here is derived from an EMBL/GenBank/DDBJ whole genome shotgun (WGS) entry which is preliminary data.</text>
</comment>
<organism evidence="15 16">
    <name type="scientific">Folsomia candida</name>
    <name type="common">Springtail</name>
    <dbReference type="NCBI Taxonomy" id="158441"/>
    <lineage>
        <taxon>Eukaryota</taxon>
        <taxon>Metazoa</taxon>
        <taxon>Ecdysozoa</taxon>
        <taxon>Arthropoda</taxon>
        <taxon>Hexapoda</taxon>
        <taxon>Collembola</taxon>
        <taxon>Entomobryomorpha</taxon>
        <taxon>Isotomoidea</taxon>
        <taxon>Isotomidae</taxon>
        <taxon>Proisotominae</taxon>
        <taxon>Folsomia</taxon>
    </lineage>
</organism>
<dbReference type="EMBL" id="LNIX01000007">
    <property type="protein sequence ID" value="OXA51550.1"/>
    <property type="molecule type" value="Genomic_DNA"/>
</dbReference>
<dbReference type="PRINTS" id="PR00109">
    <property type="entry name" value="TYRKINASE"/>
</dbReference>
<feature type="compositionally biased region" description="Basic and acidic residues" evidence="12">
    <location>
        <begin position="1246"/>
        <end position="1258"/>
    </location>
</feature>
<keyword evidence="8 15" id="KW-0675">Receptor</keyword>
<accession>A0A226E2Q6</accession>
<dbReference type="CDD" id="cd06366">
    <property type="entry name" value="PBP1_GABAb_receptor"/>
    <property type="match status" value="1"/>
</dbReference>
<dbReference type="InterPro" id="IPR000719">
    <property type="entry name" value="Prot_kinase_dom"/>
</dbReference>
<comment type="subcellular location">
    <subcellularLocation>
        <location evidence="1">Cell membrane</location>
        <topology evidence="1">Multi-pass membrane protein</topology>
    </subcellularLocation>
</comment>
<dbReference type="PROSITE" id="PS00109">
    <property type="entry name" value="PROTEIN_KINASE_TYR"/>
    <property type="match status" value="1"/>
</dbReference>
<feature type="domain" description="Protein kinase" evidence="14">
    <location>
        <begin position="891"/>
        <end position="1150"/>
    </location>
</feature>
<dbReference type="InterPro" id="IPR001245">
    <property type="entry name" value="Ser-Thr/Tyr_kinase_cat_dom"/>
</dbReference>
<evidence type="ECO:0000256" key="13">
    <source>
        <dbReference type="SAM" id="SignalP"/>
    </source>
</evidence>
<dbReference type="SUPFAM" id="SSF56112">
    <property type="entry name" value="Protein kinase-like (PK-like)"/>
    <property type="match status" value="1"/>
</dbReference>
<keyword evidence="4 13" id="KW-0732">Signal</keyword>
<evidence type="ECO:0000313" key="15">
    <source>
        <dbReference type="EMBL" id="OXA51550.1"/>
    </source>
</evidence>
<dbReference type="InterPro" id="IPR028082">
    <property type="entry name" value="Peripla_BP_I"/>
</dbReference>
<evidence type="ECO:0000256" key="12">
    <source>
        <dbReference type="SAM" id="MobiDB-lite"/>
    </source>
</evidence>
<dbReference type="AlphaFoldDB" id="A0A226E2Q6"/>
<proteinExistence type="predicted"/>
<feature type="compositionally biased region" description="Low complexity" evidence="12">
    <location>
        <begin position="1228"/>
        <end position="1241"/>
    </location>
</feature>
<feature type="region of interest" description="Disordered" evidence="12">
    <location>
        <begin position="1172"/>
        <end position="1258"/>
    </location>
</feature>
<dbReference type="PANTHER" id="PTHR10519:SF74">
    <property type="entry name" value="GAMMA-AMINOBUTYRIC ACID TYPE B RECEPTOR SUBUNIT 2"/>
    <property type="match status" value="1"/>
</dbReference>
<dbReference type="InterPro" id="IPR011009">
    <property type="entry name" value="Kinase-like_dom_sf"/>
</dbReference>
<reference evidence="15 16" key="1">
    <citation type="submission" date="2015-12" db="EMBL/GenBank/DDBJ databases">
        <title>The genome of Folsomia candida.</title>
        <authorList>
            <person name="Faddeeva A."/>
            <person name="Derks M.F."/>
            <person name="Anvar Y."/>
            <person name="Smit S."/>
            <person name="Van Straalen N."/>
            <person name="Roelofs D."/>
        </authorList>
    </citation>
    <scope>NUCLEOTIDE SEQUENCE [LARGE SCALE GENOMIC DNA]</scope>
    <source>
        <strain evidence="15 16">VU population</strain>
        <tissue evidence="15">Whole body</tissue>
    </source>
</reference>
<dbReference type="GO" id="GO:0004713">
    <property type="term" value="F:protein tyrosine kinase activity"/>
    <property type="evidence" value="ECO:0007669"/>
    <property type="project" value="InterPro"/>
</dbReference>
<feature type="compositionally biased region" description="Polar residues" evidence="12">
    <location>
        <begin position="1180"/>
        <end position="1193"/>
    </location>
</feature>
<dbReference type="PANTHER" id="PTHR10519">
    <property type="entry name" value="GABA-B RECEPTOR"/>
    <property type="match status" value="1"/>
</dbReference>
<dbReference type="InterPro" id="IPR001828">
    <property type="entry name" value="ANF_lig-bd_rcpt"/>
</dbReference>
<dbReference type="Gene3D" id="1.10.510.10">
    <property type="entry name" value="Transferase(Phosphotransferase) domain 1"/>
    <property type="match status" value="2"/>
</dbReference>
<evidence type="ECO:0000256" key="9">
    <source>
        <dbReference type="ARBA" id="ARBA00023180"/>
    </source>
</evidence>
<evidence type="ECO:0000256" key="11">
    <source>
        <dbReference type="ARBA" id="ARBA00073785"/>
    </source>
</evidence>